<comment type="catalytic activity">
    <reaction evidence="9">
        <text>L-lysyl-L-alanine(out) = L-lysyl-L-alanine(in)</text>
        <dbReference type="Rhea" id="RHEA:79399"/>
        <dbReference type="ChEBI" id="CHEBI:229954"/>
    </reaction>
</comment>
<proteinExistence type="inferred from homology"/>
<organism evidence="28 30">
    <name type="scientific">Cellulomonas hominis</name>
    <dbReference type="NCBI Taxonomy" id="156981"/>
    <lineage>
        <taxon>Bacteria</taxon>
        <taxon>Bacillati</taxon>
        <taxon>Actinomycetota</taxon>
        <taxon>Actinomycetes</taxon>
        <taxon>Micrococcales</taxon>
        <taxon>Cellulomonadaceae</taxon>
        <taxon>Cellulomonas</taxon>
    </lineage>
</organism>
<comment type="catalytic activity">
    <reaction evidence="11">
        <text>L-alpha-aminoacyl-L-arginine(out) = L-alpha-aminoacyl-L-arginine(in)</text>
        <dbReference type="Rhea" id="RHEA:79367"/>
        <dbReference type="ChEBI" id="CHEBI:229968"/>
    </reaction>
</comment>
<feature type="transmembrane region" description="Helical" evidence="26">
    <location>
        <begin position="320"/>
        <end position="341"/>
    </location>
</feature>
<protein>
    <recommendedName>
        <fullName evidence="22">Lysosomal dipeptide transporter MFSD1</fullName>
    </recommendedName>
    <alternativeName>
        <fullName evidence="23">Major facilitator superfamily domain-containing protein 1</fullName>
    </alternativeName>
</protein>
<keyword evidence="5 26" id="KW-0812">Transmembrane</keyword>
<evidence type="ECO:0000256" key="5">
    <source>
        <dbReference type="ARBA" id="ARBA00022692"/>
    </source>
</evidence>
<sequence length="426" mass="43527">MTSDRRALLVWGVAVAAYVVAIMNRSSFGVATLEVTERFGVSSALLASMAVAQLVVYALLQVPVGVLLDRYGPRALVATGALGMAVGQTVLALAPSAGFVLAGRVLVGAGDALTFVSVVRLVPAWFAVRRVPLMTQLTGSIGQLGQLLSALPVVALLHAAGWRATFLSVAAAGLVAAIAVLAVVRDAPAAGPASRVGLLRRPWRQDPRAAAPREPGALRAVLRDPGARLAFWMHFAGQFSNHVVVLLWGYAFFVEGQGRTAGEASALLTLNVVAAVVAGPVVGLLVGRHPGARMPLALGTSVAIGLAWLAVTVPASPVPLVVLGVFVVVVGVGGPTSLVAFDVARSCTPPARLGTATGFVNTGGFVGALATMLAVGVVLDRAGGGVRDLEAFRAAFAWVALPWAVGFLGMVLGRRGARRAHPGLAV</sequence>
<evidence type="ECO:0000256" key="22">
    <source>
        <dbReference type="ARBA" id="ARBA00044985"/>
    </source>
</evidence>
<dbReference type="InterPro" id="IPR020846">
    <property type="entry name" value="MFS_dom"/>
</dbReference>
<feature type="transmembrane region" description="Helical" evidence="26">
    <location>
        <begin position="45"/>
        <end position="68"/>
    </location>
</feature>
<evidence type="ECO:0000256" key="19">
    <source>
        <dbReference type="ARBA" id="ARBA00044912"/>
    </source>
</evidence>
<dbReference type="EMBL" id="BJVQ01000005">
    <property type="protein sequence ID" value="GEL45501.1"/>
    <property type="molecule type" value="Genomic_DNA"/>
</dbReference>
<gene>
    <name evidence="28" type="ORF">CHO01_06170</name>
    <name evidence="29" type="ORF">HNR08_003148</name>
</gene>
<comment type="catalytic activity">
    <reaction evidence="17">
        <text>L-lysyl-L-lysine(out) = L-lysyl-L-lysine(in)</text>
        <dbReference type="Rhea" id="RHEA:79403"/>
        <dbReference type="ChEBI" id="CHEBI:229956"/>
    </reaction>
</comment>
<reference evidence="28 30" key="1">
    <citation type="submission" date="2019-07" db="EMBL/GenBank/DDBJ databases">
        <title>Whole genome shotgun sequence of Cellulomonas hominis NBRC 16055.</title>
        <authorList>
            <person name="Hosoyama A."/>
            <person name="Uohara A."/>
            <person name="Ohji S."/>
            <person name="Ichikawa N."/>
        </authorList>
    </citation>
    <scope>NUCLEOTIDE SEQUENCE [LARGE SCALE GENOMIC DNA]</scope>
    <source>
        <strain evidence="28 30">NBRC 16055</strain>
    </source>
</reference>
<feature type="domain" description="Major facilitator superfamily (MFS) profile" evidence="27">
    <location>
        <begin position="10"/>
        <end position="418"/>
    </location>
</feature>
<feature type="transmembrane region" description="Helical" evidence="26">
    <location>
        <begin position="353"/>
        <end position="379"/>
    </location>
</feature>
<evidence type="ECO:0000256" key="21">
    <source>
        <dbReference type="ARBA" id="ARBA00044924"/>
    </source>
</evidence>
<dbReference type="Proteomes" id="UP000564629">
    <property type="component" value="Unassembled WGS sequence"/>
</dbReference>
<dbReference type="CDD" id="cd06174">
    <property type="entry name" value="MFS"/>
    <property type="match status" value="1"/>
</dbReference>
<evidence type="ECO:0000256" key="12">
    <source>
        <dbReference type="ARBA" id="ARBA00044884"/>
    </source>
</evidence>
<dbReference type="AlphaFoldDB" id="A0A511F881"/>
<dbReference type="RefSeq" id="WP_146833417.1">
    <property type="nucleotide sequence ID" value="NZ_BJVQ01000005.1"/>
</dbReference>
<accession>A0A511F881</accession>
<evidence type="ECO:0000256" key="26">
    <source>
        <dbReference type="SAM" id="Phobius"/>
    </source>
</evidence>
<dbReference type="Proteomes" id="UP000321723">
    <property type="component" value="Unassembled WGS sequence"/>
</dbReference>
<dbReference type="Gene3D" id="1.20.1250.20">
    <property type="entry name" value="MFS general substrate transporter like domains"/>
    <property type="match status" value="2"/>
</dbReference>
<comment type="catalytic activity">
    <reaction evidence="20">
        <text>L-alanyl-L-lysine(out) = L-alanyl-L-lysine(in)</text>
        <dbReference type="Rhea" id="RHEA:79415"/>
        <dbReference type="ChEBI" id="CHEBI:192470"/>
    </reaction>
</comment>
<feature type="transmembrane region" description="Helical" evidence="26">
    <location>
        <begin position="294"/>
        <end position="314"/>
    </location>
</feature>
<dbReference type="OrthoDB" id="4332123at2"/>
<dbReference type="GO" id="GO:0005765">
    <property type="term" value="C:lysosomal membrane"/>
    <property type="evidence" value="ECO:0007669"/>
    <property type="project" value="UniProtKB-SubCell"/>
</dbReference>
<comment type="function">
    <text evidence="24">Lysosomal dipeptide uniporter that selectively exports lysine, arginine or histidine-containing dipeptides with a net positive charge from the lysosome lumen into the cytosol. Could play a role in a specific type of protein O-glycosylation indirectly regulating macrophages migration and tissue invasion. Also essential for liver homeostasis.</text>
</comment>
<dbReference type="PANTHER" id="PTHR23512">
    <property type="entry name" value="MAJOR FACILITATOR SUPERFAMILY DOMAIN-CONTAINING PROTEIN 1"/>
    <property type="match status" value="1"/>
</dbReference>
<feature type="transmembrane region" description="Helical" evidence="26">
    <location>
        <begin position="166"/>
        <end position="184"/>
    </location>
</feature>
<evidence type="ECO:0000256" key="24">
    <source>
        <dbReference type="ARBA" id="ARBA00045709"/>
    </source>
</evidence>
<evidence type="ECO:0000256" key="20">
    <source>
        <dbReference type="ARBA" id="ARBA00044919"/>
    </source>
</evidence>
<feature type="transmembrane region" description="Helical" evidence="26">
    <location>
        <begin position="75"/>
        <end position="94"/>
    </location>
</feature>
<evidence type="ECO:0000313" key="29">
    <source>
        <dbReference type="EMBL" id="MBB5474412.1"/>
    </source>
</evidence>
<comment type="catalytic activity">
    <reaction evidence="14">
        <text>L-alpha-aminoacyl-L-lysine(out) = L-alpha-aminoacyl-L-lysine(in)</text>
        <dbReference type="Rhea" id="RHEA:79383"/>
        <dbReference type="ChEBI" id="CHEBI:229966"/>
    </reaction>
</comment>
<evidence type="ECO:0000256" key="4">
    <source>
        <dbReference type="ARBA" id="ARBA00022448"/>
    </source>
</evidence>
<evidence type="ECO:0000256" key="2">
    <source>
        <dbReference type="ARBA" id="ARBA00004651"/>
    </source>
</evidence>
<dbReference type="GO" id="GO:0005886">
    <property type="term" value="C:plasma membrane"/>
    <property type="evidence" value="ECO:0007669"/>
    <property type="project" value="UniProtKB-SubCell"/>
</dbReference>
<dbReference type="InterPro" id="IPR036259">
    <property type="entry name" value="MFS_trans_sf"/>
</dbReference>
<evidence type="ECO:0000256" key="15">
    <source>
        <dbReference type="ARBA" id="ARBA00044898"/>
    </source>
</evidence>
<dbReference type="GO" id="GO:0022857">
    <property type="term" value="F:transmembrane transporter activity"/>
    <property type="evidence" value="ECO:0007669"/>
    <property type="project" value="InterPro"/>
</dbReference>
<feature type="transmembrane region" description="Helical" evidence="26">
    <location>
        <begin position="265"/>
        <end position="287"/>
    </location>
</feature>
<evidence type="ECO:0000256" key="3">
    <source>
        <dbReference type="ARBA" id="ARBA00008335"/>
    </source>
</evidence>
<comment type="catalytic activity">
    <reaction evidence="16">
        <text>L-arginyl-L-alpha-amino acid(out) = L-arginyl-L-alpha-amino acid(in)</text>
        <dbReference type="Rhea" id="RHEA:79371"/>
        <dbReference type="ChEBI" id="CHEBI:84315"/>
    </reaction>
</comment>
<comment type="subcellular location">
    <subcellularLocation>
        <location evidence="2">Cell membrane</location>
        <topology evidence="2">Multi-pass membrane protein</topology>
    </subcellularLocation>
    <subcellularLocation>
        <location evidence="1">Lysosome membrane</location>
        <topology evidence="1">Multi-pass membrane protein</topology>
    </subcellularLocation>
</comment>
<dbReference type="Pfam" id="PF07690">
    <property type="entry name" value="MFS_1"/>
    <property type="match status" value="1"/>
</dbReference>
<comment type="catalytic activity">
    <reaction evidence="15">
        <text>L-aspartyl-L-lysine(out) = L-aspartyl-L-lysine(in)</text>
        <dbReference type="Rhea" id="RHEA:79411"/>
        <dbReference type="ChEBI" id="CHEBI:229953"/>
    </reaction>
</comment>
<evidence type="ECO:0000259" key="27">
    <source>
        <dbReference type="PROSITE" id="PS50850"/>
    </source>
</evidence>
<dbReference type="PROSITE" id="PS50850">
    <property type="entry name" value="MFS"/>
    <property type="match status" value="1"/>
</dbReference>
<dbReference type="EMBL" id="JACHDN010000001">
    <property type="protein sequence ID" value="MBB5474412.1"/>
    <property type="molecule type" value="Genomic_DNA"/>
</dbReference>
<keyword evidence="30" id="KW-1185">Reference proteome</keyword>
<evidence type="ECO:0000256" key="11">
    <source>
        <dbReference type="ARBA" id="ARBA00044881"/>
    </source>
</evidence>
<evidence type="ECO:0000256" key="7">
    <source>
        <dbReference type="ARBA" id="ARBA00023136"/>
    </source>
</evidence>
<comment type="subunit">
    <text evidence="25">Homodimer. Interacts with lysosomal protein GLMP (via lumenal domain); the interaction starts while both proteins are still in the endoplasmic reticulum and is required for stabilization of MFSD1 in lysosomes but has no direct effect on its targeting to lysosomes or transporter activity.</text>
</comment>
<comment type="catalytic activity">
    <reaction evidence="13">
        <text>L-lysyl-L-alpha-amino acid(out) = L-lysyl-L-alpha-amino acid(in)</text>
        <dbReference type="Rhea" id="RHEA:79387"/>
        <dbReference type="ChEBI" id="CHEBI:229965"/>
    </reaction>
</comment>
<dbReference type="InterPro" id="IPR011701">
    <property type="entry name" value="MFS"/>
</dbReference>
<keyword evidence="7 26" id="KW-0472">Membrane</keyword>
<evidence type="ECO:0000256" key="10">
    <source>
        <dbReference type="ARBA" id="ARBA00044878"/>
    </source>
</evidence>
<evidence type="ECO:0000256" key="8">
    <source>
        <dbReference type="ARBA" id="ARBA00023228"/>
    </source>
</evidence>
<evidence type="ECO:0000256" key="16">
    <source>
        <dbReference type="ARBA" id="ARBA00044899"/>
    </source>
</evidence>
<dbReference type="SUPFAM" id="SSF103473">
    <property type="entry name" value="MFS general substrate transporter"/>
    <property type="match status" value="1"/>
</dbReference>
<keyword evidence="6 26" id="KW-1133">Transmembrane helix</keyword>
<comment type="catalytic activity">
    <reaction evidence="10">
        <text>L-histidyl-glycine(out) = L-histidyl-glycine(in)</text>
        <dbReference type="Rhea" id="RHEA:79395"/>
        <dbReference type="ChEBI" id="CHEBI:229957"/>
    </reaction>
</comment>
<reference evidence="29 31" key="2">
    <citation type="submission" date="2020-08" db="EMBL/GenBank/DDBJ databases">
        <title>Sequencing the genomes of 1000 actinobacteria strains.</title>
        <authorList>
            <person name="Klenk H.-P."/>
        </authorList>
    </citation>
    <scope>NUCLEOTIDE SEQUENCE [LARGE SCALE GENOMIC DNA]</scope>
    <source>
        <strain evidence="29 31">DSM 9581</strain>
    </source>
</reference>
<evidence type="ECO:0000256" key="23">
    <source>
        <dbReference type="ARBA" id="ARBA00045018"/>
    </source>
</evidence>
<evidence type="ECO:0000256" key="9">
    <source>
        <dbReference type="ARBA" id="ARBA00044876"/>
    </source>
</evidence>
<comment type="catalytic activity">
    <reaction evidence="19">
        <text>L-histidyl-L-alpha-amino acid(out) = L-histidyl-L-alpha-amino acid(in)</text>
        <dbReference type="Rhea" id="RHEA:79379"/>
        <dbReference type="ChEBI" id="CHEBI:229964"/>
    </reaction>
</comment>
<evidence type="ECO:0000313" key="30">
    <source>
        <dbReference type="Proteomes" id="UP000321723"/>
    </source>
</evidence>
<feature type="transmembrane region" description="Helical" evidence="26">
    <location>
        <begin position="391"/>
        <end position="412"/>
    </location>
</feature>
<evidence type="ECO:0000256" key="14">
    <source>
        <dbReference type="ARBA" id="ARBA00044893"/>
    </source>
</evidence>
<comment type="catalytic activity">
    <reaction evidence="18">
        <text>L-arginyl-glycine(out) = L-arginyl-glycine(in)</text>
        <dbReference type="Rhea" id="RHEA:79391"/>
        <dbReference type="ChEBI" id="CHEBI:229955"/>
    </reaction>
</comment>
<comment type="catalytic activity">
    <reaction evidence="21">
        <text>L-lysyl-glycine(out) = L-lysyl-glycine(in)</text>
        <dbReference type="Rhea" id="RHEA:79407"/>
        <dbReference type="ChEBI" id="CHEBI:191202"/>
    </reaction>
</comment>
<evidence type="ECO:0000256" key="18">
    <source>
        <dbReference type="ARBA" id="ARBA00044903"/>
    </source>
</evidence>
<name>A0A511F881_9CELL</name>
<evidence type="ECO:0000256" key="6">
    <source>
        <dbReference type="ARBA" id="ARBA00022989"/>
    </source>
</evidence>
<evidence type="ECO:0000256" key="1">
    <source>
        <dbReference type="ARBA" id="ARBA00004155"/>
    </source>
</evidence>
<evidence type="ECO:0000313" key="28">
    <source>
        <dbReference type="EMBL" id="GEL45501.1"/>
    </source>
</evidence>
<feature type="transmembrane region" description="Helical" evidence="26">
    <location>
        <begin position="229"/>
        <end position="253"/>
    </location>
</feature>
<comment type="similarity">
    <text evidence="3">Belongs to the major facilitator superfamily.</text>
</comment>
<comment type="caution">
    <text evidence="28">The sequence shown here is derived from an EMBL/GenBank/DDBJ whole genome shotgun (WGS) entry which is preliminary data.</text>
</comment>
<keyword evidence="4" id="KW-0813">Transport</keyword>
<evidence type="ECO:0000256" key="17">
    <source>
        <dbReference type="ARBA" id="ARBA00044900"/>
    </source>
</evidence>
<evidence type="ECO:0000256" key="13">
    <source>
        <dbReference type="ARBA" id="ARBA00044891"/>
    </source>
</evidence>
<evidence type="ECO:0000256" key="25">
    <source>
        <dbReference type="ARBA" id="ARBA00046376"/>
    </source>
</evidence>
<dbReference type="PANTHER" id="PTHR23512:SF3">
    <property type="entry name" value="MAJOR FACILITATOR SUPERFAMILY DOMAIN-CONTAINING PROTEIN 1"/>
    <property type="match status" value="1"/>
</dbReference>
<dbReference type="InterPro" id="IPR052187">
    <property type="entry name" value="MFSD1"/>
</dbReference>
<comment type="catalytic activity">
    <reaction evidence="12">
        <text>L-alpha-aminoacyl-L-histidine(out) = L-alpha-aminoacyl-L-histidine(in)</text>
        <dbReference type="Rhea" id="RHEA:79375"/>
        <dbReference type="ChEBI" id="CHEBI:229967"/>
    </reaction>
</comment>
<keyword evidence="8" id="KW-0458">Lysosome</keyword>
<evidence type="ECO:0000313" key="31">
    <source>
        <dbReference type="Proteomes" id="UP000564629"/>
    </source>
</evidence>